<comment type="caution">
    <text evidence="2">The sequence shown here is derived from an EMBL/GenBank/DDBJ whole genome shotgun (WGS) entry which is preliminary data.</text>
</comment>
<accession>A0ABV2MHC6</accession>
<evidence type="ECO:0000313" key="2">
    <source>
        <dbReference type="EMBL" id="MET3755873.1"/>
    </source>
</evidence>
<dbReference type="Proteomes" id="UP001549077">
    <property type="component" value="Unassembled WGS sequence"/>
</dbReference>
<dbReference type="GeneID" id="91150011"/>
<evidence type="ECO:0000259" key="1">
    <source>
        <dbReference type="Pfam" id="PF00582"/>
    </source>
</evidence>
<name>A0ABV2MHC6_9HYPH</name>
<dbReference type="Gene3D" id="3.40.50.12370">
    <property type="match status" value="1"/>
</dbReference>
<dbReference type="CDD" id="cd00293">
    <property type="entry name" value="USP-like"/>
    <property type="match status" value="1"/>
</dbReference>
<dbReference type="RefSeq" id="WP_168296155.1">
    <property type="nucleotide sequence ID" value="NZ_CP071604.1"/>
</dbReference>
<organism evidence="2 3">
    <name type="scientific">Rhizobium binae</name>
    <dbReference type="NCBI Taxonomy" id="1138190"/>
    <lineage>
        <taxon>Bacteria</taxon>
        <taxon>Pseudomonadati</taxon>
        <taxon>Pseudomonadota</taxon>
        <taxon>Alphaproteobacteria</taxon>
        <taxon>Hyphomicrobiales</taxon>
        <taxon>Rhizobiaceae</taxon>
        <taxon>Rhizobium/Agrobacterium group</taxon>
        <taxon>Rhizobium</taxon>
    </lineage>
</organism>
<evidence type="ECO:0000313" key="3">
    <source>
        <dbReference type="Proteomes" id="UP001549077"/>
    </source>
</evidence>
<sequence length="276" mass="29587">MRYRTILTVLGVNDFRDDLDNAIVIGQSVDAHLSVVVMAITAPPPFGASAEIVSAVRLEEREGNLAKLAESTRQAEEQLASSGLSFDVQSLCTEAAWADEEIAARALYVDLTLVGHRAARDKELCRQIVNGTLFQAPAPMLLNPSDHPTDLEPSSVLIAWNSRIEAARAVQQALPILQQARAVHLVMVDPGASASGEDPGADVAAYLARQGVALSVEAVASGGRPIEKVLKQRTIEIGAELIVMGAYGHSRLREHIFGGVTRAMIETANRPLFLSH</sequence>
<dbReference type="SUPFAM" id="SSF52402">
    <property type="entry name" value="Adenine nucleotide alpha hydrolases-like"/>
    <property type="match status" value="1"/>
</dbReference>
<dbReference type="InterPro" id="IPR006016">
    <property type="entry name" value="UspA"/>
</dbReference>
<dbReference type="Pfam" id="PF00582">
    <property type="entry name" value="Usp"/>
    <property type="match status" value="1"/>
</dbReference>
<proteinExistence type="predicted"/>
<gene>
    <name evidence="2" type="ORF">ABID08_003244</name>
</gene>
<protein>
    <submittedName>
        <fullName evidence="2">Nucleotide-binding universal stress UspA family protein</fullName>
    </submittedName>
</protein>
<keyword evidence="3" id="KW-1185">Reference proteome</keyword>
<feature type="domain" description="UspA" evidence="1">
    <location>
        <begin position="164"/>
        <end position="273"/>
    </location>
</feature>
<reference evidence="2 3" key="1">
    <citation type="submission" date="2024-06" db="EMBL/GenBank/DDBJ databases">
        <title>Genomic Encyclopedia of Type Strains, Phase IV (KMG-IV): sequencing the most valuable type-strain genomes for metagenomic binning, comparative biology and taxonomic classification.</title>
        <authorList>
            <person name="Goeker M."/>
        </authorList>
    </citation>
    <scope>NUCLEOTIDE SEQUENCE [LARGE SCALE GENOMIC DNA]</scope>
    <source>
        <strain evidence="2 3">DSM 29288</strain>
    </source>
</reference>
<dbReference type="EMBL" id="JBEPMY010000008">
    <property type="protein sequence ID" value="MET3755873.1"/>
    <property type="molecule type" value="Genomic_DNA"/>
</dbReference>